<dbReference type="RefSeq" id="WP_187302842.1">
    <property type="nucleotide sequence ID" value="NZ_CBCTON010000007.1"/>
</dbReference>
<accession>A0A923SQK8</accession>
<keyword evidence="1" id="KW-0812">Transmembrane</keyword>
<protein>
    <submittedName>
        <fullName evidence="2">YitT family protein</fullName>
    </submittedName>
</protein>
<dbReference type="PANTHER" id="PTHR40078">
    <property type="entry name" value="INTEGRAL MEMBRANE PROTEIN-RELATED"/>
    <property type="match status" value="1"/>
</dbReference>
<feature type="transmembrane region" description="Helical" evidence="1">
    <location>
        <begin position="12"/>
        <end position="31"/>
    </location>
</feature>
<comment type="caution">
    <text evidence="2">The sequence shown here is derived from an EMBL/GenBank/DDBJ whole genome shotgun (WGS) entry which is preliminary data.</text>
</comment>
<keyword evidence="1" id="KW-0472">Membrane</keyword>
<dbReference type="PANTHER" id="PTHR40078:SF1">
    <property type="entry name" value="INTEGRAL MEMBRANE PROTEIN"/>
    <property type="match status" value="1"/>
</dbReference>
<gene>
    <name evidence="2" type="ORF">H9L42_07845</name>
</gene>
<dbReference type="EMBL" id="JACRYT010000006">
    <property type="protein sequence ID" value="MBC6679737.1"/>
    <property type="molecule type" value="Genomic_DNA"/>
</dbReference>
<evidence type="ECO:0000256" key="1">
    <source>
        <dbReference type="SAM" id="Phobius"/>
    </source>
</evidence>
<reference evidence="2" key="1">
    <citation type="submission" date="2020-08" db="EMBL/GenBank/DDBJ databases">
        <title>Genome public.</title>
        <authorList>
            <person name="Liu C."/>
            <person name="Sun Q."/>
        </authorList>
    </citation>
    <scope>NUCLEOTIDE SEQUENCE</scope>
    <source>
        <strain evidence="2">BX12</strain>
    </source>
</reference>
<organism evidence="2 3">
    <name type="scientific">Zhenpiania hominis</name>
    <dbReference type="NCBI Taxonomy" id="2763644"/>
    <lineage>
        <taxon>Bacteria</taxon>
        <taxon>Bacillati</taxon>
        <taxon>Bacillota</taxon>
        <taxon>Clostridia</taxon>
        <taxon>Peptostreptococcales</taxon>
        <taxon>Anaerovoracaceae</taxon>
        <taxon>Zhenpiania</taxon>
    </lineage>
</organism>
<feature type="transmembrane region" description="Helical" evidence="1">
    <location>
        <begin position="81"/>
        <end position="99"/>
    </location>
</feature>
<keyword evidence="1" id="KW-1133">Transmembrane helix</keyword>
<proteinExistence type="predicted"/>
<evidence type="ECO:0000313" key="3">
    <source>
        <dbReference type="Proteomes" id="UP000602647"/>
    </source>
</evidence>
<dbReference type="AlphaFoldDB" id="A0A923SQK8"/>
<keyword evidence="3" id="KW-1185">Reference proteome</keyword>
<dbReference type="Pfam" id="PF19700">
    <property type="entry name" value="DUF6198"/>
    <property type="match status" value="1"/>
</dbReference>
<sequence length="232" mass="25048">MTKQHLRDIVFRYFLFLVGIFTISLGIAFSTSSGLGTTPLASLPYTLSLGFAPSMGTFMMLLNITCFLIQLALLRKRFPKAWVLQLPAAVIFGWMTDFSNYLLSWFEPANYGMQLACLAAGIVLVAAGLSIEVSANTIMLSVDGLVKAIVMVTEKNFGKIKVGLDVTLVTLSIVCSFVLIGGIEGIREGTVLAALLVGTLSRVFTPLITGQLPKREKTKVLPTNFAAQDASD</sequence>
<feature type="transmembrane region" description="Helical" evidence="1">
    <location>
        <begin position="51"/>
        <end position="74"/>
    </location>
</feature>
<feature type="transmembrane region" description="Helical" evidence="1">
    <location>
        <begin position="162"/>
        <end position="183"/>
    </location>
</feature>
<dbReference type="Proteomes" id="UP000602647">
    <property type="component" value="Unassembled WGS sequence"/>
</dbReference>
<feature type="transmembrane region" description="Helical" evidence="1">
    <location>
        <begin position="111"/>
        <end position="131"/>
    </location>
</feature>
<name>A0A923SQK8_9FIRM</name>
<evidence type="ECO:0000313" key="2">
    <source>
        <dbReference type="EMBL" id="MBC6679737.1"/>
    </source>
</evidence>
<dbReference type="InterPro" id="IPR038750">
    <property type="entry name" value="YczE/YyaS-like"/>
</dbReference>